<dbReference type="PANTHER" id="PTHR37535:SF3">
    <property type="entry name" value="FLUG DOMAIN-CONTAINING PROTEIN"/>
    <property type="match status" value="1"/>
</dbReference>
<dbReference type="Pfam" id="PF11917">
    <property type="entry name" value="DUF3435"/>
    <property type="match status" value="1"/>
</dbReference>
<evidence type="ECO:0000313" key="2">
    <source>
        <dbReference type="Proteomes" id="UP001303160"/>
    </source>
</evidence>
<dbReference type="PANTHER" id="PTHR37535">
    <property type="entry name" value="FLUG DOMAIN PROTEIN"/>
    <property type="match status" value="1"/>
</dbReference>
<accession>A0AAN7AQG5</accession>
<dbReference type="AlphaFoldDB" id="A0AAN7AQG5"/>
<gene>
    <name evidence="1" type="ORF">QBC40DRAFT_310712</name>
</gene>
<dbReference type="Proteomes" id="UP001303160">
    <property type="component" value="Unassembled WGS sequence"/>
</dbReference>
<keyword evidence="2" id="KW-1185">Reference proteome</keyword>
<dbReference type="InterPro" id="IPR021842">
    <property type="entry name" value="DUF3435"/>
</dbReference>
<name>A0AAN7AQG5_9PEZI</name>
<sequence>MDFLDHLCEKYKISSWGTSWEYFRQYKQLYARVVGQYIDCNNTKEWYDAELISKHGLRASNRHRINLSGCYLFLMCTGCRPAEIVDNEKKKPKDGSWEEIYGPKAICPRDRDTVMRLEPATFDNDYVAAQVGARKDSAKDKLPDKVVKAMLANETMGRGRPKALYYKDILLMVVRHPVTGDDVLTIAVKFIHHKGADNKPKPTIFHFTLARRPIFCLITIIVSIAVHDRAFDTRNLTSVASVFGIKNTGPVQCTPLRWKKEWLKRPVFRRFNGSEISEHEAMQYPRLRDDMAQHAYINPKVKFHLQNAVLHEPHENALLEMLTYISVMRDPRAGRDIVPDEVWQDMTPDPEILIRNKKAQRVKKIVKEYRDDYFYNPEILYKQPEDLTPAQLPGLRIRAAELMVALCDKRETKKRDAVRRRPPAEVVVKEESPRPDPFPLLMERTQCPQCIGDKRLSYEERTFKYCRPAVMYDHFDREYAKQLKGANRMLCNHPKCREEELEFKHLNHFKNHVERIHGVRLRA</sequence>
<protein>
    <recommendedName>
        <fullName evidence="3">FluG domain-containing protein</fullName>
    </recommendedName>
</protein>
<evidence type="ECO:0008006" key="3">
    <source>
        <dbReference type="Google" id="ProtNLM"/>
    </source>
</evidence>
<proteinExistence type="predicted"/>
<dbReference type="EMBL" id="MU864015">
    <property type="protein sequence ID" value="KAK4195369.1"/>
    <property type="molecule type" value="Genomic_DNA"/>
</dbReference>
<organism evidence="1 2">
    <name type="scientific">Triangularia verruculosa</name>
    <dbReference type="NCBI Taxonomy" id="2587418"/>
    <lineage>
        <taxon>Eukaryota</taxon>
        <taxon>Fungi</taxon>
        <taxon>Dikarya</taxon>
        <taxon>Ascomycota</taxon>
        <taxon>Pezizomycotina</taxon>
        <taxon>Sordariomycetes</taxon>
        <taxon>Sordariomycetidae</taxon>
        <taxon>Sordariales</taxon>
        <taxon>Podosporaceae</taxon>
        <taxon>Triangularia</taxon>
    </lineage>
</organism>
<reference evidence="1" key="2">
    <citation type="submission" date="2023-05" db="EMBL/GenBank/DDBJ databases">
        <authorList>
            <consortium name="Lawrence Berkeley National Laboratory"/>
            <person name="Steindorff A."/>
            <person name="Hensen N."/>
            <person name="Bonometti L."/>
            <person name="Westerberg I."/>
            <person name="Brannstrom I.O."/>
            <person name="Guillou S."/>
            <person name="Cros-Aarteil S."/>
            <person name="Calhoun S."/>
            <person name="Haridas S."/>
            <person name="Kuo A."/>
            <person name="Mondo S."/>
            <person name="Pangilinan J."/>
            <person name="Riley R."/>
            <person name="Labutti K."/>
            <person name="Andreopoulos B."/>
            <person name="Lipzen A."/>
            <person name="Chen C."/>
            <person name="Yanf M."/>
            <person name="Daum C."/>
            <person name="Ng V."/>
            <person name="Clum A."/>
            <person name="Ohm R."/>
            <person name="Martin F."/>
            <person name="Silar P."/>
            <person name="Natvig D."/>
            <person name="Lalanne C."/>
            <person name="Gautier V."/>
            <person name="Ament-Velasquez S.L."/>
            <person name="Kruys A."/>
            <person name="Hutchinson M.I."/>
            <person name="Powell A.J."/>
            <person name="Barry K."/>
            <person name="Miller A.N."/>
            <person name="Grigoriev I.V."/>
            <person name="Debuchy R."/>
            <person name="Gladieux P."/>
            <person name="Thoren M.H."/>
            <person name="Johannesson H."/>
        </authorList>
    </citation>
    <scope>NUCLEOTIDE SEQUENCE</scope>
    <source>
        <strain evidence="1">CBS 315.58</strain>
    </source>
</reference>
<reference evidence="1" key="1">
    <citation type="journal article" date="2023" name="Mol. Phylogenet. Evol.">
        <title>Genome-scale phylogeny and comparative genomics of the fungal order Sordariales.</title>
        <authorList>
            <person name="Hensen N."/>
            <person name="Bonometti L."/>
            <person name="Westerberg I."/>
            <person name="Brannstrom I.O."/>
            <person name="Guillou S."/>
            <person name="Cros-Aarteil S."/>
            <person name="Calhoun S."/>
            <person name="Haridas S."/>
            <person name="Kuo A."/>
            <person name="Mondo S."/>
            <person name="Pangilinan J."/>
            <person name="Riley R."/>
            <person name="LaButti K."/>
            <person name="Andreopoulos B."/>
            <person name="Lipzen A."/>
            <person name="Chen C."/>
            <person name="Yan M."/>
            <person name="Daum C."/>
            <person name="Ng V."/>
            <person name="Clum A."/>
            <person name="Steindorff A."/>
            <person name="Ohm R.A."/>
            <person name="Martin F."/>
            <person name="Silar P."/>
            <person name="Natvig D.O."/>
            <person name="Lalanne C."/>
            <person name="Gautier V."/>
            <person name="Ament-Velasquez S.L."/>
            <person name="Kruys A."/>
            <person name="Hutchinson M.I."/>
            <person name="Powell A.J."/>
            <person name="Barry K."/>
            <person name="Miller A.N."/>
            <person name="Grigoriev I.V."/>
            <person name="Debuchy R."/>
            <person name="Gladieux P."/>
            <person name="Hiltunen Thoren M."/>
            <person name="Johannesson H."/>
        </authorList>
    </citation>
    <scope>NUCLEOTIDE SEQUENCE</scope>
    <source>
        <strain evidence="1">CBS 315.58</strain>
    </source>
</reference>
<evidence type="ECO:0000313" key="1">
    <source>
        <dbReference type="EMBL" id="KAK4195369.1"/>
    </source>
</evidence>
<comment type="caution">
    <text evidence="1">The sequence shown here is derived from an EMBL/GenBank/DDBJ whole genome shotgun (WGS) entry which is preliminary data.</text>
</comment>